<gene>
    <name evidence="1" type="ORF">F0562_019653</name>
</gene>
<sequence>MGKAVVSEIERPWEVVMKARCYFFVSADEPLKVLVDGFQQPCGTGIAVASCCEQLGIAVASCCEQLANDF</sequence>
<evidence type="ECO:0000313" key="1">
    <source>
        <dbReference type="EMBL" id="KAA8544952.1"/>
    </source>
</evidence>
<proteinExistence type="predicted"/>
<dbReference type="OrthoDB" id="1747509at2759"/>
<dbReference type="Proteomes" id="UP000325577">
    <property type="component" value="Linkage Group LG10"/>
</dbReference>
<dbReference type="AlphaFoldDB" id="A0A5J5BT82"/>
<organism evidence="1 2">
    <name type="scientific">Nyssa sinensis</name>
    <dbReference type="NCBI Taxonomy" id="561372"/>
    <lineage>
        <taxon>Eukaryota</taxon>
        <taxon>Viridiplantae</taxon>
        <taxon>Streptophyta</taxon>
        <taxon>Embryophyta</taxon>
        <taxon>Tracheophyta</taxon>
        <taxon>Spermatophyta</taxon>
        <taxon>Magnoliopsida</taxon>
        <taxon>eudicotyledons</taxon>
        <taxon>Gunneridae</taxon>
        <taxon>Pentapetalae</taxon>
        <taxon>asterids</taxon>
        <taxon>Cornales</taxon>
        <taxon>Nyssaceae</taxon>
        <taxon>Nyssa</taxon>
    </lineage>
</organism>
<protein>
    <submittedName>
        <fullName evidence="1">Uncharacterized protein</fullName>
    </submittedName>
</protein>
<keyword evidence="2" id="KW-1185">Reference proteome</keyword>
<dbReference type="EMBL" id="CM018033">
    <property type="protein sequence ID" value="KAA8544952.1"/>
    <property type="molecule type" value="Genomic_DNA"/>
</dbReference>
<reference evidence="1 2" key="1">
    <citation type="submission" date="2019-09" db="EMBL/GenBank/DDBJ databases">
        <title>A chromosome-level genome assembly of the Chinese tupelo Nyssa sinensis.</title>
        <authorList>
            <person name="Yang X."/>
            <person name="Kang M."/>
            <person name="Yang Y."/>
            <person name="Xiong H."/>
            <person name="Wang M."/>
            <person name="Zhang Z."/>
            <person name="Wang Z."/>
            <person name="Wu H."/>
            <person name="Ma T."/>
            <person name="Liu J."/>
            <person name="Xi Z."/>
        </authorList>
    </citation>
    <scope>NUCLEOTIDE SEQUENCE [LARGE SCALE GENOMIC DNA]</scope>
    <source>
        <strain evidence="1">J267</strain>
        <tissue evidence="1">Leaf</tissue>
    </source>
</reference>
<accession>A0A5J5BT82</accession>
<evidence type="ECO:0000313" key="2">
    <source>
        <dbReference type="Proteomes" id="UP000325577"/>
    </source>
</evidence>
<name>A0A5J5BT82_9ASTE</name>